<dbReference type="RefSeq" id="XP_015663036.1">
    <property type="nucleotide sequence ID" value="XM_015797516.1"/>
</dbReference>
<comment type="caution">
    <text evidence="2">The sequence shown here is derived from an EMBL/GenBank/DDBJ whole genome shotgun (WGS) entry which is preliminary data.</text>
</comment>
<dbReference type="EMBL" id="LGTL01000002">
    <property type="protein sequence ID" value="KPA84597.1"/>
    <property type="molecule type" value="Genomic_DNA"/>
</dbReference>
<gene>
    <name evidence="2" type="ORF">ABB37_01126</name>
</gene>
<dbReference type="RefSeq" id="XP_015663037.1">
    <property type="nucleotide sequence ID" value="XM_015797517.1"/>
</dbReference>
<evidence type="ECO:0008006" key="4">
    <source>
        <dbReference type="Google" id="ProtNLM"/>
    </source>
</evidence>
<keyword evidence="3" id="KW-1185">Reference proteome</keyword>
<evidence type="ECO:0000256" key="1">
    <source>
        <dbReference type="SAM" id="Phobius"/>
    </source>
</evidence>
<dbReference type="VEuPathDB" id="TriTrypDB:LpyrH10_02_1000"/>
<protein>
    <recommendedName>
        <fullName evidence="4">Transmembrane protein</fullName>
    </recommendedName>
</protein>
<dbReference type="EMBL" id="LGTL01000002">
    <property type="protein sequence ID" value="KPA84598.1"/>
    <property type="molecule type" value="Genomic_DNA"/>
</dbReference>
<keyword evidence="1" id="KW-0472">Membrane</keyword>
<feature type="transmembrane region" description="Helical" evidence="1">
    <location>
        <begin position="147"/>
        <end position="170"/>
    </location>
</feature>
<accession>A0A0M9G863</accession>
<organism evidence="2 3">
    <name type="scientific">Leptomonas pyrrhocoris</name>
    <name type="common">Firebug parasite</name>
    <dbReference type="NCBI Taxonomy" id="157538"/>
    <lineage>
        <taxon>Eukaryota</taxon>
        <taxon>Discoba</taxon>
        <taxon>Euglenozoa</taxon>
        <taxon>Kinetoplastea</taxon>
        <taxon>Metakinetoplastina</taxon>
        <taxon>Trypanosomatida</taxon>
        <taxon>Trypanosomatidae</taxon>
        <taxon>Leishmaniinae</taxon>
        <taxon>Leptomonas</taxon>
    </lineage>
</organism>
<keyword evidence="1" id="KW-0812">Transmembrane</keyword>
<reference evidence="2 3" key="1">
    <citation type="submission" date="2015-07" db="EMBL/GenBank/DDBJ databases">
        <title>High-quality genome of monoxenous trypanosomatid Leptomonas pyrrhocoris.</title>
        <authorList>
            <person name="Flegontov P."/>
            <person name="Butenko A."/>
            <person name="Firsov S."/>
            <person name="Vlcek C."/>
            <person name="Logacheva M.D."/>
            <person name="Field M."/>
            <person name="Filatov D."/>
            <person name="Flegontova O."/>
            <person name="Gerasimov E."/>
            <person name="Jackson A.P."/>
            <person name="Kelly S."/>
            <person name="Opperdoes F."/>
            <person name="O'Reilly A."/>
            <person name="Votypka J."/>
            <person name="Yurchenko V."/>
            <person name="Lukes J."/>
        </authorList>
    </citation>
    <scope>NUCLEOTIDE SEQUENCE [LARGE SCALE GENOMIC DNA]</scope>
    <source>
        <strain evidence="2">H10</strain>
    </source>
</reference>
<evidence type="ECO:0000313" key="2">
    <source>
        <dbReference type="EMBL" id="KPA84597.1"/>
    </source>
</evidence>
<sequence length="241" mass="27108">MSQRCIFRSKALPHAALLAQHSLLGHPSGSPTSQFCFSSLEINFTLGVPSTQFTFLRCCLLRRQVRVGGHKSRRAEDAGGCTRRRFRINSRKRPSTRCTVIMLPRCVLLDIVVRRSEFLLLRCVPASLVAQTGAFSRCRFIGKISSFALFLFTCIVQSFFFVCVSLFFYIHPFVQPAWDVNALLPPLRPLRAFLLSLLLPSALMSSRTKANNDVLLCILLMGRKATTIINTNPEARKSKVK</sequence>
<proteinExistence type="predicted"/>
<evidence type="ECO:0000313" key="3">
    <source>
        <dbReference type="Proteomes" id="UP000037923"/>
    </source>
</evidence>
<dbReference type="Proteomes" id="UP000037923">
    <property type="component" value="Unassembled WGS sequence"/>
</dbReference>
<keyword evidence="1" id="KW-1133">Transmembrane helix</keyword>
<name>A0A0M9G863_LEPPY</name>
<dbReference type="AlphaFoldDB" id="A0A0M9G863"/>
<dbReference type="GeneID" id="26901421"/>